<gene>
    <name evidence="1" type="ORF">AMTR_s00104p00072960</name>
</gene>
<reference evidence="2" key="1">
    <citation type="journal article" date="2013" name="Science">
        <title>The Amborella genome and the evolution of flowering plants.</title>
        <authorList>
            <consortium name="Amborella Genome Project"/>
        </authorList>
    </citation>
    <scope>NUCLEOTIDE SEQUENCE [LARGE SCALE GENOMIC DNA]</scope>
</reference>
<dbReference type="EMBL" id="KI394907">
    <property type="protein sequence ID" value="ERN00350.1"/>
    <property type="molecule type" value="Genomic_DNA"/>
</dbReference>
<evidence type="ECO:0000313" key="1">
    <source>
        <dbReference type="EMBL" id="ERN00350.1"/>
    </source>
</evidence>
<dbReference type="HOGENOM" id="CLU_2561362_0_0_1"/>
<organism evidence="1 2">
    <name type="scientific">Amborella trichopoda</name>
    <dbReference type="NCBI Taxonomy" id="13333"/>
    <lineage>
        <taxon>Eukaryota</taxon>
        <taxon>Viridiplantae</taxon>
        <taxon>Streptophyta</taxon>
        <taxon>Embryophyta</taxon>
        <taxon>Tracheophyta</taxon>
        <taxon>Spermatophyta</taxon>
        <taxon>Magnoliopsida</taxon>
        <taxon>Amborellales</taxon>
        <taxon>Amborellaceae</taxon>
        <taxon>Amborella</taxon>
    </lineage>
</organism>
<name>W1P076_AMBTC</name>
<keyword evidence="2" id="KW-1185">Reference proteome</keyword>
<dbReference type="AlphaFoldDB" id="W1P076"/>
<dbReference type="Gramene" id="ERN00350">
    <property type="protein sequence ID" value="ERN00350"/>
    <property type="gene ID" value="AMTR_s00104p00072960"/>
</dbReference>
<protein>
    <submittedName>
        <fullName evidence="1">Uncharacterized protein</fullName>
    </submittedName>
</protein>
<proteinExistence type="predicted"/>
<evidence type="ECO:0000313" key="2">
    <source>
        <dbReference type="Proteomes" id="UP000017836"/>
    </source>
</evidence>
<accession>W1P076</accession>
<dbReference type="Proteomes" id="UP000017836">
    <property type="component" value="Unassembled WGS sequence"/>
</dbReference>
<sequence length="82" mass="9269">MSAHKFEAPTSWTWFLTSQTRRSQANARTSERANVMDRVSNITNTAELGESDISRMPTSWTGFLTLQTRRNRTYACAMHAGA</sequence>